<dbReference type="PANTHER" id="PTHR34309:SF1">
    <property type="entry name" value="PROTEIN GLCG"/>
    <property type="match status" value="1"/>
</dbReference>
<dbReference type="PANTHER" id="PTHR34309">
    <property type="entry name" value="SLR1406 PROTEIN"/>
    <property type="match status" value="1"/>
</dbReference>
<evidence type="ECO:0000313" key="1">
    <source>
        <dbReference type="EMBL" id="MEX5728728.1"/>
    </source>
</evidence>
<dbReference type="InterPro" id="IPR052517">
    <property type="entry name" value="GlcG_carb_metab_protein"/>
</dbReference>
<dbReference type="Gene3D" id="3.30.450.150">
    <property type="entry name" value="Haem-degrading domain"/>
    <property type="match status" value="1"/>
</dbReference>
<evidence type="ECO:0000313" key="2">
    <source>
        <dbReference type="Proteomes" id="UP001560019"/>
    </source>
</evidence>
<dbReference type="Pfam" id="PF03928">
    <property type="entry name" value="HbpS-like"/>
    <property type="match status" value="1"/>
</dbReference>
<reference evidence="1 2" key="1">
    <citation type="submission" date="2024-06" db="EMBL/GenBank/DDBJ databases">
        <title>Genome of Rhodovulum iodosum, a marine photoferrotroph.</title>
        <authorList>
            <person name="Bianchini G."/>
            <person name="Nikeleit V."/>
            <person name="Kappler A."/>
            <person name="Bryce C."/>
            <person name="Sanchez-Baracaldo P."/>
        </authorList>
    </citation>
    <scope>NUCLEOTIDE SEQUENCE [LARGE SCALE GENOMIC DNA]</scope>
    <source>
        <strain evidence="1 2">UT/N1</strain>
    </source>
</reference>
<comment type="caution">
    <text evidence="1">The sequence shown here is derived from an EMBL/GenBank/DDBJ whole genome shotgun (WGS) entry which is preliminary data.</text>
</comment>
<dbReference type="SUPFAM" id="SSF143744">
    <property type="entry name" value="GlcG-like"/>
    <property type="match status" value="1"/>
</dbReference>
<name>A0ABV3XWN0_9RHOB</name>
<dbReference type="Proteomes" id="UP001560019">
    <property type="component" value="Unassembled WGS sequence"/>
</dbReference>
<accession>A0ABV3XWN0</accession>
<organism evidence="1 2">
    <name type="scientific">Rhodovulum iodosum</name>
    <dbReference type="NCBI Taxonomy" id="68291"/>
    <lineage>
        <taxon>Bacteria</taxon>
        <taxon>Pseudomonadati</taxon>
        <taxon>Pseudomonadota</taxon>
        <taxon>Alphaproteobacteria</taxon>
        <taxon>Rhodobacterales</taxon>
        <taxon>Paracoccaceae</taxon>
        <taxon>Rhodovulum</taxon>
    </lineage>
</organism>
<proteinExistence type="predicted"/>
<dbReference type="RefSeq" id="WP_211336826.1">
    <property type="nucleotide sequence ID" value="NZ_JBEHHI010000002.1"/>
</dbReference>
<protein>
    <submittedName>
        <fullName evidence="1">Glc operon protein GlcG</fullName>
    </submittedName>
</protein>
<dbReference type="EMBL" id="JBEHHI010000002">
    <property type="protein sequence ID" value="MEX5728728.1"/>
    <property type="molecule type" value="Genomic_DNA"/>
</dbReference>
<gene>
    <name evidence="1" type="ORF">Ga0609869_002081</name>
</gene>
<sequence length="175" mass="18947">MMRLLSAKECRPFFDAVEEKATQMGAPVATAIVGPEGHVIAVERMVGAGFITADTAIAKAYTIAAFRTMSPRFPDGLVIQKWFQQRNPQFLINAAALTGGRVAASGGMAPIFDGDDIIGAYGISGATSDQDEIMGRHAREKVGWRHEPESDIIPQETLDHIREVYETIGLSDRLG</sequence>
<keyword evidence="2" id="KW-1185">Reference proteome</keyword>
<dbReference type="InterPro" id="IPR038084">
    <property type="entry name" value="PduO/GlcC-like_sf"/>
</dbReference>
<dbReference type="InterPro" id="IPR005624">
    <property type="entry name" value="PduO/GlcC-like"/>
</dbReference>